<dbReference type="RefSeq" id="WP_261758026.1">
    <property type="nucleotide sequence ID" value="NZ_CP104562.2"/>
</dbReference>
<sequence length="103" mass="10487">MEWSKVILAGGGLDAPRLGSDAICLRADLTMGSALANLRELLVSSASMLSMLAGTTCSAVRHIAVVEGGQPPPQVANGLAGDFRARPKTCAPPPPPGASQMHP</sequence>
<evidence type="ECO:0000313" key="3">
    <source>
        <dbReference type="Proteomes" id="UP001064933"/>
    </source>
</evidence>
<name>A0ABY6B215_9BURK</name>
<gene>
    <name evidence="2" type="ORF">N4261_25405</name>
</gene>
<dbReference type="Proteomes" id="UP001064933">
    <property type="component" value="Chromosome"/>
</dbReference>
<feature type="region of interest" description="Disordered" evidence="1">
    <location>
        <begin position="84"/>
        <end position="103"/>
    </location>
</feature>
<dbReference type="EMBL" id="CP104562">
    <property type="protein sequence ID" value="UXH78246.1"/>
    <property type="molecule type" value="Genomic_DNA"/>
</dbReference>
<proteinExistence type="predicted"/>
<evidence type="ECO:0000313" key="2">
    <source>
        <dbReference type="EMBL" id="UXH78246.1"/>
    </source>
</evidence>
<keyword evidence="3" id="KW-1185">Reference proteome</keyword>
<organism evidence="2 3">
    <name type="scientific">Roseateles amylovorans</name>
    <dbReference type="NCBI Taxonomy" id="2978473"/>
    <lineage>
        <taxon>Bacteria</taxon>
        <taxon>Pseudomonadati</taxon>
        <taxon>Pseudomonadota</taxon>
        <taxon>Betaproteobacteria</taxon>
        <taxon>Burkholderiales</taxon>
        <taxon>Sphaerotilaceae</taxon>
        <taxon>Roseateles</taxon>
    </lineage>
</organism>
<accession>A0ABY6B215</accession>
<protein>
    <submittedName>
        <fullName evidence="2">Uncharacterized protein</fullName>
    </submittedName>
</protein>
<evidence type="ECO:0000256" key="1">
    <source>
        <dbReference type="SAM" id="MobiDB-lite"/>
    </source>
</evidence>
<reference evidence="2" key="1">
    <citation type="submission" date="2022-10" db="EMBL/GenBank/DDBJ databases">
        <title>Characterization and whole genome sequencing of a new Roseateles species, isolated from fresh water.</title>
        <authorList>
            <person name="Guliayeva D.Y."/>
            <person name="Akhremchuk A.E."/>
            <person name="Sikolenko M.A."/>
            <person name="Valentovich L.N."/>
            <person name="Sidarenka A.V."/>
        </authorList>
    </citation>
    <scope>NUCLEOTIDE SEQUENCE</scope>
    <source>
        <strain evidence="2">BIM B-1768</strain>
    </source>
</reference>